<name>A0A2I0T2M6_LIMLA</name>
<dbReference type="AlphaFoldDB" id="A0A2I0T2M6"/>
<proteinExistence type="predicted"/>
<feature type="chain" id="PRO_5014115335" evidence="1">
    <location>
        <begin position="21"/>
        <end position="72"/>
    </location>
</feature>
<reference evidence="3" key="2">
    <citation type="submission" date="2017-12" db="EMBL/GenBank/DDBJ databases">
        <title>Genome sequence of the Bar-tailed Godwit (Limosa lapponica baueri).</title>
        <authorList>
            <person name="Lima N.C.B."/>
            <person name="Parody-Merino A.M."/>
            <person name="Battley P.F."/>
            <person name="Fidler A.E."/>
            <person name="Prosdocimi F."/>
        </authorList>
    </citation>
    <scope>NUCLEOTIDE SEQUENCE [LARGE SCALE GENOMIC DNA]</scope>
</reference>
<evidence type="ECO:0000313" key="2">
    <source>
        <dbReference type="EMBL" id="PKU28037.1"/>
    </source>
</evidence>
<accession>A0A2I0T2M6</accession>
<gene>
    <name evidence="2" type="ORF">llap_21659</name>
</gene>
<evidence type="ECO:0000313" key="3">
    <source>
        <dbReference type="Proteomes" id="UP000233556"/>
    </source>
</evidence>
<protein>
    <submittedName>
        <fullName evidence="2">Semaphorin-4g isoform x1</fullName>
    </submittedName>
</protein>
<sequence>MSGGTSRLLMALFMVAAAMGYPSRRSATDLDATPRTTVTFDASVVSASPAASSWLERPHDFSDLVSEAQLSG</sequence>
<feature type="signal peptide" evidence="1">
    <location>
        <begin position="1"/>
        <end position="20"/>
    </location>
</feature>
<organism evidence="2 3">
    <name type="scientific">Limosa lapponica baueri</name>
    <dbReference type="NCBI Taxonomy" id="1758121"/>
    <lineage>
        <taxon>Eukaryota</taxon>
        <taxon>Metazoa</taxon>
        <taxon>Chordata</taxon>
        <taxon>Craniata</taxon>
        <taxon>Vertebrata</taxon>
        <taxon>Euteleostomi</taxon>
        <taxon>Archelosauria</taxon>
        <taxon>Archosauria</taxon>
        <taxon>Dinosauria</taxon>
        <taxon>Saurischia</taxon>
        <taxon>Theropoda</taxon>
        <taxon>Coelurosauria</taxon>
        <taxon>Aves</taxon>
        <taxon>Neognathae</taxon>
        <taxon>Neoaves</taxon>
        <taxon>Charadriiformes</taxon>
        <taxon>Scolopacidae</taxon>
        <taxon>Limosa</taxon>
    </lineage>
</organism>
<keyword evidence="3" id="KW-1185">Reference proteome</keyword>
<evidence type="ECO:0000256" key="1">
    <source>
        <dbReference type="SAM" id="SignalP"/>
    </source>
</evidence>
<keyword evidence="1" id="KW-0732">Signal</keyword>
<dbReference type="Proteomes" id="UP000233556">
    <property type="component" value="Unassembled WGS sequence"/>
</dbReference>
<dbReference type="EMBL" id="KZ522885">
    <property type="protein sequence ID" value="PKU28037.1"/>
    <property type="molecule type" value="Genomic_DNA"/>
</dbReference>
<reference evidence="3" key="1">
    <citation type="submission" date="2017-11" db="EMBL/GenBank/DDBJ databases">
        <authorList>
            <person name="Lima N.C."/>
            <person name="Parody-Merino A.M."/>
            <person name="Battley P.F."/>
            <person name="Fidler A.E."/>
            <person name="Prosdocimi F."/>
        </authorList>
    </citation>
    <scope>NUCLEOTIDE SEQUENCE [LARGE SCALE GENOMIC DNA]</scope>
</reference>